<gene>
    <name evidence="2" type="ORF">D1114_00315</name>
</gene>
<dbReference type="RefSeq" id="WP_118998980.1">
    <property type="nucleotide sequence ID" value="NZ_QWGP01000001.1"/>
</dbReference>
<evidence type="ECO:0000313" key="2">
    <source>
        <dbReference type="EMBL" id="RHZ98570.1"/>
    </source>
</evidence>
<comment type="caution">
    <text evidence="2">The sequence shown here is derived from an EMBL/GenBank/DDBJ whole genome shotgun (WGS) entry which is preliminary data.</text>
</comment>
<reference evidence="2 3" key="1">
    <citation type="submission" date="2018-08" db="EMBL/GenBank/DDBJ databases">
        <title>Draft genome sequence of Rhodobacter sphaeroides FY.</title>
        <authorList>
            <person name="Rayyan A."/>
            <person name="Meyer T.E."/>
            <person name="Kyndt J.A."/>
        </authorList>
    </citation>
    <scope>NUCLEOTIDE SEQUENCE [LARGE SCALE GENOMIC DNA]</scope>
    <source>
        <strain evidence="2 3">FY</strain>
    </source>
</reference>
<dbReference type="InterPro" id="IPR029068">
    <property type="entry name" value="Glyas_Bleomycin-R_OHBP_Dase"/>
</dbReference>
<dbReference type="PANTHER" id="PTHR36503">
    <property type="entry name" value="BLR2520 PROTEIN"/>
    <property type="match status" value="1"/>
</dbReference>
<dbReference type="Proteomes" id="UP000266305">
    <property type="component" value="Unassembled WGS sequence"/>
</dbReference>
<dbReference type="EMBL" id="QWGP01000001">
    <property type="protein sequence ID" value="RHZ98570.1"/>
    <property type="molecule type" value="Genomic_DNA"/>
</dbReference>
<protein>
    <submittedName>
        <fullName evidence="2">Lactoylglutathione lyase</fullName>
    </submittedName>
</protein>
<dbReference type="PROSITE" id="PS51819">
    <property type="entry name" value="VOC"/>
    <property type="match status" value="1"/>
</dbReference>
<keyword evidence="2" id="KW-0456">Lyase</keyword>
<dbReference type="SUPFAM" id="SSF54593">
    <property type="entry name" value="Glyoxalase/Bleomycin resistance protein/Dihydroxybiphenyl dioxygenase"/>
    <property type="match status" value="1"/>
</dbReference>
<sequence length="141" mass="15438">MPQSIYVNLPVVDLDRSIAFYRSLGFQLEEAFTDETAACIAISGSIRLMLLTHARFDQFATLPRADPRATTSVLLALSRDSRDAVDDLLNAALEAGAAEPKPADDHGWMYLRTLHDPDGHVFEIFWMDAEAASAAGRMPSG</sequence>
<proteinExistence type="predicted"/>
<evidence type="ECO:0000259" key="1">
    <source>
        <dbReference type="PROSITE" id="PS51819"/>
    </source>
</evidence>
<accession>A0AAX1URM6</accession>
<name>A0AAX1URM6_CERSP</name>
<organism evidence="2 3">
    <name type="scientific">Cereibacter sphaeroides</name>
    <name type="common">Rhodobacter sphaeroides</name>
    <dbReference type="NCBI Taxonomy" id="1063"/>
    <lineage>
        <taxon>Bacteria</taxon>
        <taxon>Pseudomonadati</taxon>
        <taxon>Pseudomonadota</taxon>
        <taxon>Alphaproteobacteria</taxon>
        <taxon>Rhodobacterales</taxon>
        <taxon>Paracoccaceae</taxon>
        <taxon>Cereibacter</taxon>
    </lineage>
</organism>
<dbReference type="AlphaFoldDB" id="A0AAX1URM6"/>
<feature type="domain" description="VOC" evidence="1">
    <location>
        <begin position="3"/>
        <end position="127"/>
    </location>
</feature>
<evidence type="ECO:0000313" key="3">
    <source>
        <dbReference type="Proteomes" id="UP000266305"/>
    </source>
</evidence>
<dbReference type="InterPro" id="IPR004360">
    <property type="entry name" value="Glyas_Fos-R_dOase_dom"/>
</dbReference>
<dbReference type="Gene3D" id="3.10.180.10">
    <property type="entry name" value="2,3-Dihydroxybiphenyl 1,2-Dioxygenase, domain 1"/>
    <property type="match status" value="1"/>
</dbReference>
<dbReference type="PANTHER" id="PTHR36503:SF2">
    <property type="entry name" value="BLR2408 PROTEIN"/>
    <property type="match status" value="1"/>
</dbReference>
<dbReference type="GO" id="GO:0016829">
    <property type="term" value="F:lyase activity"/>
    <property type="evidence" value="ECO:0007669"/>
    <property type="project" value="UniProtKB-KW"/>
</dbReference>
<dbReference type="InterPro" id="IPR037523">
    <property type="entry name" value="VOC_core"/>
</dbReference>
<dbReference type="Pfam" id="PF00903">
    <property type="entry name" value="Glyoxalase"/>
    <property type="match status" value="1"/>
</dbReference>